<sequence length="327" mass="36323">MAKTVDEIAKLAGVSVTTVRLVINGQDEKYRISEKTKNKVKAIIDEYGYVLNQTARSLKLKKTQTLGLVVPSLTNPFFSALAEKLERDCREVGYQLITACTADDEEVEEQVVQNLLSRDVDGLFVTPPSAERQKVLGKKKQKTPIVFLDRDFYTTDRPVVATDNDEGGRLLAAELAKLSSELYILGSDSYLPTVQARVRGFKSVFKIDDSAILIDGKTERATGYRLMEALCKQQGGIPSGLVTISLPILEGAMEFLRKNYQNIPSDIIVGSFDDHSMLGLLQNPVIAVQQDIPALSFRALDIMQKLIKGESIEQRQYIIPPKIVVRT</sequence>
<accession>A0A2T3NX60</accession>
<dbReference type="GO" id="GO:0000976">
    <property type="term" value="F:transcription cis-regulatory region binding"/>
    <property type="evidence" value="ECO:0007669"/>
    <property type="project" value="TreeGrafter"/>
</dbReference>
<keyword evidence="8" id="KW-1185">Reference proteome</keyword>
<dbReference type="SMART" id="SM00354">
    <property type="entry name" value="HTH_LACI"/>
    <property type="match status" value="1"/>
</dbReference>
<evidence type="ECO:0000313" key="8">
    <source>
        <dbReference type="Proteomes" id="UP000241771"/>
    </source>
</evidence>
<dbReference type="PANTHER" id="PTHR30146">
    <property type="entry name" value="LACI-RELATED TRANSCRIPTIONAL REPRESSOR"/>
    <property type="match status" value="1"/>
</dbReference>
<evidence type="ECO:0000256" key="1">
    <source>
        <dbReference type="ARBA" id="ARBA00022181"/>
    </source>
</evidence>
<evidence type="ECO:0000256" key="3">
    <source>
        <dbReference type="ARBA" id="ARBA00023015"/>
    </source>
</evidence>
<reference evidence="7 8" key="1">
    <citation type="submission" date="2018-01" db="EMBL/GenBank/DDBJ databases">
        <title>Whole genome sequencing of Histamine producing bacteria.</title>
        <authorList>
            <person name="Butler K."/>
        </authorList>
    </citation>
    <scope>NUCLEOTIDE SEQUENCE [LARGE SCALE GENOMIC DNA]</scope>
    <source>
        <strain evidence="7 8">DSM 100436</strain>
    </source>
</reference>
<dbReference type="CDD" id="cd06274">
    <property type="entry name" value="PBP1_FruR"/>
    <property type="match status" value="1"/>
</dbReference>
<dbReference type="PROSITE" id="PS00356">
    <property type="entry name" value="HTH_LACI_1"/>
    <property type="match status" value="1"/>
</dbReference>
<dbReference type="CDD" id="cd01392">
    <property type="entry name" value="HTH_LacI"/>
    <property type="match status" value="1"/>
</dbReference>
<evidence type="ECO:0000256" key="4">
    <source>
        <dbReference type="ARBA" id="ARBA00023125"/>
    </source>
</evidence>
<comment type="caution">
    <text evidence="7">The sequence shown here is derived from an EMBL/GenBank/DDBJ whole genome shotgun (WGS) entry which is preliminary data.</text>
</comment>
<dbReference type="InterPro" id="IPR025997">
    <property type="entry name" value="SBP_2_dom"/>
</dbReference>
<gene>
    <name evidence="7" type="ORF">C9I98_08095</name>
</gene>
<organism evidence="7 8">
    <name type="scientific">Photobacterium sanctipauli</name>
    <dbReference type="NCBI Taxonomy" id="1342794"/>
    <lineage>
        <taxon>Bacteria</taxon>
        <taxon>Pseudomonadati</taxon>
        <taxon>Pseudomonadota</taxon>
        <taxon>Gammaproteobacteria</taxon>
        <taxon>Vibrionales</taxon>
        <taxon>Vibrionaceae</taxon>
        <taxon>Photobacterium</taxon>
    </lineage>
</organism>
<dbReference type="PANTHER" id="PTHR30146:SF45">
    <property type="entry name" value="CATABOLITE REPRESSOR_ACTIVATOR"/>
    <property type="match status" value="1"/>
</dbReference>
<dbReference type="RefSeq" id="WP_036823275.1">
    <property type="nucleotide sequence ID" value="NZ_JGVO01000451.1"/>
</dbReference>
<keyword evidence="4 7" id="KW-0238">DNA-binding</keyword>
<feature type="domain" description="HTH lacI-type" evidence="6">
    <location>
        <begin position="3"/>
        <end position="60"/>
    </location>
</feature>
<keyword evidence="3" id="KW-0805">Transcription regulation</keyword>
<dbReference type="GO" id="GO:0003700">
    <property type="term" value="F:DNA-binding transcription factor activity"/>
    <property type="evidence" value="ECO:0007669"/>
    <property type="project" value="TreeGrafter"/>
</dbReference>
<proteinExistence type="predicted"/>
<dbReference type="InterPro" id="IPR028082">
    <property type="entry name" value="Peripla_BP_I"/>
</dbReference>
<dbReference type="Pfam" id="PF13407">
    <property type="entry name" value="Peripla_BP_4"/>
    <property type="match status" value="1"/>
</dbReference>
<dbReference type="AlphaFoldDB" id="A0A2T3NX60"/>
<keyword evidence="5" id="KW-0804">Transcription</keyword>
<dbReference type="Proteomes" id="UP000241771">
    <property type="component" value="Unassembled WGS sequence"/>
</dbReference>
<dbReference type="Pfam" id="PF00356">
    <property type="entry name" value="LacI"/>
    <property type="match status" value="1"/>
</dbReference>
<dbReference type="Gene3D" id="3.40.50.2300">
    <property type="match status" value="2"/>
</dbReference>
<dbReference type="SUPFAM" id="SSF47413">
    <property type="entry name" value="lambda repressor-like DNA-binding domains"/>
    <property type="match status" value="1"/>
</dbReference>
<dbReference type="GO" id="GO:0055085">
    <property type="term" value="P:transmembrane transport"/>
    <property type="evidence" value="ECO:0007669"/>
    <property type="project" value="UniProtKB-ARBA"/>
</dbReference>
<name>A0A2T3NX60_9GAMM</name>
<keyword evidence="2" id="KW-0678">Repressor</keyword>
<protein>
    <recommendedName>
        <fullName evidence="1">Autoinducer 2-binding periplasmic protein LuxP</fullName>
    </recommendedName>
</protein>
<dbReference type="EMBL" id="PYMA01000003">
    <property type="protein sequence ID" value="PSW20789.1"/>
    <property type="molecule type" value="Genomic_DNA"/>
</dbReference>
<dbReference type="SUPFAM" id="SSF53822">
    <property type="entry name" value="Periplasmic binding protein-like I"/>
    <property type="match status" value="1"/>
</dbReference>
<evidence type="ECO:0000313" key="7">
    <source>
        <dbReference type="EMBL" id="PSW20789.1"/>
    </source>
</evidence>
<dbReference type="InterPro" id="IPR000843">
    <property type="entry name" value="HTH_LacI"/>
</dbReference>
<evidence type="ECO:0000256" key="5">
    <source>
        <dbReference type="ARBA" id="ARBA00023163"/>
    </source>
</evidence>
<evidence type="ECO:0000259" key="6">
    <source>
        <dbReference type="PROSITE" id="PS50932"/>
    </source>
</evidence>
<dbReference type="PROSITE" id="PS50932">
    <property type="entry name" value="HTH_LACI_2"/>
    <property type="match status" value="1"/>
</dbReference>
<dbReference type="OrthoDB" id="6619319at2"/>
<dbReference type="Gene3D" id="1.10.260.40">
    <property type="entry name" value="lambda repressor-like DNA-binding domains"/>
    <property type="match status" value="1"/>
</dbReference>
<evidence type="ECO:0000256" key="2">
    <source>
        <dbReference type="ARBA" id="ARBA00022491"/>
    </source>
</evidence>
<dbReference type="InterPro" id="IPR010982">
    <property type="entry name" value="Lambda_DNA-bd_dom_sf"/>
</dbReference>